<evidence type="ECO:0000256" key="8">
    <source>
        <dbReference type="SAM" id="Phobius"/>
    </source>
</evidence>
<feature type="transmembrane region" description="Helical" evidence="8">
    <location>
        <begin position="92"/>
        <end position="112"/>
    </location>
</feature>
<dbReference type="SUPFAM" id="SSF103473">
    <property type="entry name" value="MFS general substrate transporter"/>
    <property type="match status" value="1"/>
</dbReference>
<protein>
    <submittedName>
        <fullName evidence="10">Sugar transporter STL1</fullName>
    </submittedName>
</protein>
<keyword evidence="5 8" id="KW-1133">Transmembrane helix</keyword>
<evidence type="ECO:0000256" key="5">
    <source>
        <dbReference type="ARBA" id="ARBA00022989"/>
    </source>
</evidence>
<dbReference type="PANTHER" id="PTHR48022:SF28">
    <property type="entry name" value="MAJOR FACILITATOR SUPERFAMILY (MFS) PROFILE DOMAIN-CONTAINING PROTEIN-RELATED"/>
    <property type="match status" value="1"/>
</dbReference>
<dbReference type="GO" id="GO:0005351">
    <property type="term" value="F:carbohydrate:proton symporter activity"/>
    <property type="evidence" value="ECO:0007669"/>
    <property type="project" value="TreeGrafter"/>
</dbReference>
<dbReference type="PRINTS" id="PR00171">
    <property type="entry name" value="SUGRTRNSPORT"/>
</dbReference>
<dbReference type="InterPro" id="IPR005828">
    <property type="entry name" value="MFS_sugar_transport-like"/>
</dbReference>
<evidence type="ECO:0000256" key="3">
    <source>
        <dbReference type="ARBA" id="ARBA00022448"/>
    </source>
</evidence>
<evidence type="ECO:0000256" key="2">
    <source>
        <dbReference type="ARBA" id="ARBA00010992"/>
    </source>
</evidence>
<keyword evidence="11" id="KW-1185">Reference proteome</keyword>
<dbReference type="Proteomes" id="UP000469559">
    <property type="component" value="Unassembled WGS sequence"/>
</dbReference>
<dbReference type="InterPro" id="IPR003663">
    <property type="entry name" value="Sugar/inositol_transpt"/>
</dbReference>
<feature type="transmembrane region" description="Helical" evidence="8">
    <location>
        <begin position="208"/>
        <end position="230"/>
    </location>
</feature>
<accession>A0A8T9BNG5</accession>
<dbReference type="PROSITE" id="PS00217">
    <property type="entry name" value="SUGAR_TRANSPORT_2"/>
    <property type="match status" value="1"/>
</dbReference>
<dbReference type="EMBL" id="QGMF01000035">
    <property type="protein sequence ID" value="TVY20896.1"/>
    <property type="molecule type" value="Genomic_DNA"/>
</dbReference>
<dbReference type="OrthoDB" id="6133115at2759"/>
<proteinExistence type="inferred from homology"/>
<evidence type="ECO:0000256" key="1">
    <source>
        <dbReference type="ARBA" id="ARBA00004141"/>
    </source>
</evidence>
<evidence type="ECO:0000256" key="6">
    <source>
        <dbReference type="ARBA" id="ARBA00023136"/>
    </source>
</evidence>
<gene>
    <name evidence="10" type="primary">STL1_10</name>
    <name evidence="10" type="ORF">LARI1_G001295</name>
</gene>
<dbReference type="PROSITE" id="PS50850">
    <property type="entry name" value="MFS"/>
    <property type="match status" value="1"/>
</dbReference>
<dbReference type="InterPro" id="IPR020846">
    <property type="entry name" value="MFS_dom"/>
</dbReference>
<comment type="subcellular location">
    <subcellularLocation>
        <location evidence="1">Membrane</location>
        <topology evidence="1">Multi-pass membrane protein</topology>
    </subcellularLocation>
</comment>
<reference evidence="10 11" key="1">
    <citation type="submission" date="2018-05" db="EMBL/GenBank/DDBJ databases">
        <title>Whole genome sequencing for identification of molecular markers to develop diagnostic detection tools for the regulated plant pathogen Lachnellula willkommii.</title>
        <authorList>
            <person name="Giroux E."/>
            <person name="Bilodeau G."/>
        </authorList>
    </citation>
    <scope>NUCLEOTIDE SEQUENCE [LARGE SCALE GENOMIC DNA]</scope>
    <source>
        <strain evidence="10 11">CBS 203.66</strain>
    </source>
</reference>
<keyword evidence="10" id="KW-0762">Sugar transport</keyword>
<feature type="transmembrane region" description="Helical" evidence="8">
    <location>
        <begin position="464"/>
        <end position="484"/>
    </location>
</feature>
<comment type="caution">
    <text evidence="10">The sequence shown here is derived from an EMBL/GenBank/DDBJ whole genome shotgun (WGS) entry which is preliminary data.</text>
</comment>
<dbReference type="FunFam" id="1.20.1250.20:FF:000090">
    <property type="entry name" value="MFS sugar transporter, putative"/>
    <property type="match status" value="1"/>
</dbReference>
<evidence type="ECO:0000256" key="4">
    <source>
        <dbReference type="ARBA" id="ARBA00022692"/>
    </source>
</evidence>
<evidence type="ECO:0000313" key="10">
    <source>
        <dbReference type="EMBL" id="TVY20896.1"/>
    </source>
</evidence>
<feature type="transmembrane region" description="Helical" evidence="8">
    <location>
        <begin position="437"/>
        <end position="458"/>
    </location>
</feature>
<keyword evidence="6 8" id="KW-0472">Membrane</keyword>
<feature type="domain" description="Major facilitator superfamily (MFS) profile" evidence="9">
    <location>
        <begin position="18"/>
        <end position="488"/>
    </location>
</feature>
<dbReference type="Pfam" id="PF00083">
    <property type="entry name" value="Sugar_tr"/>
    <property type="match status" value="1"/>
</dbReference>
<sequence length="545" mass="59547">MGLFGGTPMRGRTLNWAITAACCQGFLLLGYDQGTSNSSHTTRVRMSQSSTCSSLSEKPKLIRRAGVMSGLIGADNQFGRDFNSPDSKLQGIIVSIYDIGCAVGCLFAFFFGERVGRKSMILAGGVTMVVGTALLGSSTTLAQLLVGRIVTGVGNGFNSSTIPMYQSEMCKPQNRGILLCMQGTITIVGLCIAYWLDFGLSFVSGPVQWRFPISFQAFFAIALVLQTLPLPETPRYLIEKGRVTEASQILARLEMDVETAIDDDEVVFQRRQIETSLELESAGGPFRYSELLKGGKIQNFRRVCLCCAVNVMQQFTGANMINYYAPVVYANTMNLSRNLSLILGGCTSLTYLAASFIPLWTVEKYGRRALLMFSAAGLCLCFSMVSILLSIGTRSTAYAATAFVFIFQIFLGVGWLPIPWFYPSEVTTTRIRSRGQAVGGFVNWMCVFTVVQITPIAIDSIDWHTFIIFAVFCALWVPIVYCFFPETNQLRLEDIDHLFENGGVTGGVFSAKGGRTVEPGVHERVPDTGEKGVGDGKTVQVEEAV</sequence>
<comment type="similarity">
    <text evidence="2 7">Belongs to the major facilitator superfamily. Sugar transporter (TC 2.A.1.1) family.</text>
</comment>
<feature type="transmembrane region" description="Helical" evidence="8">
    <location>
        <begin position="341"/>
        <end position="362"/>
    </location>
</feature>
<feature type="transmembrane region" description="Helical" evidence="8">
    <location>
        <begin position="369"/>
        <end position="391"/>
    </location>
</feature>
<evidence type="ECO:0000256" key="7">
    <source>
        <dbReference type="RuleBase" id="RU003346"/>
    </source>
</evidence>
<dbReference type="InterPro" id="IPR050360">
    <property type="entry name" value="MFS_Sugar_Transporters"/>
</dbReference>
<keyword evidence="3 7" id="KW-0813">Transport</keyword>
<dbReference type="InterPro" id="IPR005829">
    <property type="entry name" value="Sugar_transporter_CS"/>
</dbReference>
<dbReference type="GO" id="GO:0016020">
    <property type="term" value="C:membrane"/>
    <property type="evidence" value="ECO:0007669"/>
    <property type="project" value="UniProtKB-SubCell"/>
</dbReference>
<name>A0A8T9BNG5_9HELO</name>
<evidence type="ECO:0000259" key="9">
    <source>
        <dbReference type="PROSITE" id="PS50850"/>
    </source>
</evidence>
<feature type="transmembrane region" description="Helical" evidence="8">
    <location>
        <begin position="303"/>
        <end position="321"/>
    </location>
</feature>
<feature type="transmembrane region" description="Helical" evidence="8">
    <location>
        <begin position="177"/>
        <end position="196"/>
    </location>
</feature>
<feature type="transmembrane region" description="Helical" evidence="8">
    <location>
        <begin position="397"/>
        <end position="416"/>
    </location>
</feature>
<feature type="transmembrane region" description="Helical" evidence="8">
    <location>
        <begin position="12"/>
        <end position="31"/>
    </location>
</feature>
<dbReference type="AlphaFoldDB" id="A0A8T9BNG5"/>
<dbReference type="InterPro" id="IPR036259">
    <property type="entry name" value="MFS_trans_sf"/>
</dbReference>
<dbReference type="Gene3D" id="1.20.1250.20">
    <property type="entry name" value="MFS general substrate transporter like domains"/>
    <property type="match status" value="1"/>
</dbReference>
<dbReference type="PANTHER" id="PTHR48022">
    <property type="entry name" value="PLASTIDIC GLUCOSE TRANSPORTER 4"/>
    <property type="match status" value="1"/>
</dbReference>
<organism evidence="10 11">
    <name type="scientific">Lachnellula arida</name>
    <dbReference type="NCBI Taxonomy" id="1316785"/>
    <lineage>
        <taxon>Eukaryota</taxon>
        <taxon>Fungi</taxon>
        <taxon>Dikarya</taxon>
        <taxon>Ascomycota</taxon>
        <taxon>Pezizomycotina</taxon>
        <taxon>Leotiomycetes</taxon>
        <taxon>Helotiales</taxon>
        <taxon>Lachnaceae</taxon>
        <taxon>Lachnellula</taxon>
    </lineage>
</organism>
<keyword evidence="4 8" id="KW-0812">Transmembrane</keyword>
<evidence type="ECO:0000313" key="11">
    <source>
        <dbReference type="Proteomes" id="UP000469559"/>
    </source>
</evidence>
<dbReference type="NCBIfam" id="TIGR00879">
    <property type="entry name" value="SP"/>
    <property type="match status" value="1"/>
</dbReference>